<feature type="domain" description="BHLH" evidence="7">
    <location>
        <begin position="25"/>
        <end position="82"/>
    </location>
</feature>
<dbReference type="SMART" id="SM00353">
    <property type="entry name" value="HLH"/>
    <property type="match status" value="1"/>
</dbReference>
<evidence type="ECO:0000256" key="5">
    <source>
        <dbReference type="ARBA" id="ARBA00023163"/>
    </source>
</evidence>
<keyword evidence="6" id="KW-0539">Nucleus</keyword>
<dbReference type="Gene3D" id="4.10.280.10">
    <property type="entry name" value="Helix-loop-helix DNA-binding domain"/>
    <property type="match status" value="1"/>
</dbReference>
<dbReference type="InterPro" id="IPR011598">
    <property type="entry name" value="bHLH_dom"/>
</dbReference>
<keyword evidence="4" id="KW-0805">Transcription regulation</keyword>
<name>A0AAV7VQG1_PLEWA</name>
<evidence type="ECO:0000313" key="9">
    <source>
        <dbReference type="EMBL" id="KAJ1202934.1"/>
    </source>
</evidence>
<dbReference type="GO" id="GO:0005634">
    <property type="term" value="C:nucleus"/>
    <property type="evidence" value="ECO:0007669"/>
    <property type="project" value="UniProtKB-SubCell"/>
</dbReference>
<keyword evidence="2" id="KW-0217">Developmental protein</keyword>
<dbReference type="EMBL" id="JANPWB010000003">
    <property type="protein sequence ID" value="KAJ1202934.1"/>
    <property type="molecule type" value="Genomic_DNA"/>
</dbReference>
<evidence type="ECO:0000256" key="2">
    <source>
        <dbReference type="ARBA" id="ARBA00022473"/>
    </source>
</evidence>
<gene>
    <name evidence="9" type="ORF">NDU88_006729</name>
</gene>
<evidence type="ECO:0000256" key="6">
    <source>
        <dbReference type="ARBA" id="ARBA00023242"/>
    </source>
</evidence>
<dbReference type="Proteomes" id="UP001066276">
    <property type="component" value="Chromosome 2_1"/>
</dbReference>
<keyword evidence="3" id="KW-0678">Repressor</keyword>
<dbReference type="SUPFAM" id="SSF47459">
    <property type="entry name" value="HLH, helix-loop-helix DNA-binding domain"/>
    <property type="match status" value="1"/>
</dbReference>
<dbReference type="CDD" id="cd11410">
    <property type="entry name" value="bHLH_O_HES"/>
    <property type="match status" value="1"/>
</dbReference>
<evidence type="ECO:0000259" key="8">
    <source>
        <dbReference type="PROSITE" id="PS51054"/>
    </source>
</evidence>
<dbReference type="InterPro" id="IPR003650">
    <property type="entry name" value="Orange_dom"/>
</dbReference>
<dbReference type="GO" id="GO:0046983">
    <property type="term" value="F:protein dimerization activity"/>
    <property type="evidence" value="ECO:0007669"/>
    <property type="project" value="InterPro"/>
</dbReference>
<dbReference type="AlphaFoldDB" id="A0AAV7VQG1"/>
<dbReference type="GO" id="GO:0003677">
    <property type="term" value="F:DNA binding"/>
    <property type="evidence" value="ECO:0007669"/>
    <property type="project" value="InterPro"/>
</dbReference>
<proteinExistence type="predicted"/>
<dbReference type="PROSITE" id="PS51054">
    <property type="entry name" value="ORANGE"/>
    <property type="match status" value="1"/>
</dbReference>
<dbReference type="GO" id="GO:0000122">
    <property type="term" value="P:negative regulation of transcription by RNA polymerase II"/>
    <property type="evidence" value="ECO:0007669"/>
    <property type="project" value="UniProtKB-ARBA"/>
</dbReference>
<dbReference type="InterPro" id="IPR050370">
    <property type="entry name" value="HES_HEY"/>
</dbReference>
<accession>A0AAV7VQG1</accession>
<evidence type="ECO:0000256" key="3">
    <source>
        <dbReference type="ARBA" id="ARBA00022491"/>
    </source>
</evidence>
<protein>
    <submittedName>
        <fullName evidence="9">Uncharacterized protein</fullName>
    </submittedName>
</protein>
<organism evidence="9 10">
    <name type="scientific">Pleurodeles waltl</name>
    <name type="common">Iberian ribbed newt</name>
    <dbReference type="NCBI Taxonomy" id="8319"/>
    <lineage>
        <taxon>Eukaryota</taxon>
        <taxon>Metazoa</taxon>
        <taxon>Chordata</taxon>
        <taxon>Craniata</taxon>
        <taxon>Vertebrata</taxon>
        <taxon>Euteleostomi</taxon>
        <taxon>Amphibia</taxon>
        <taxon>Batrachia</taxon>
        <taxon>Caudata</taxon>
        <taxon>Salamandroidea</taxon>
        <taxon>Salamandridae</taxon>
        <taxon>Pleurodelinae</taxon>
        <taxon>Pleurodeles</taxon>
    </lineage>
</organism>
<evidence type="ECO:0000259" key="7">
    <source>
        <dbReference type="PROSITE" id="PS50888"/>
    </source>
</evidence>
<evidence type="ECO:0000313" key="10">
    <source>
        <dbReference type="Proteomes" id="UP001066276"/>
    </source>
</evidence>
<comment type="caution">
    <text evidence="9">The sequence shown here is derived from an EMBL/GenBank/DDBJ whole genome shotgun (WGS) entry which is preliminary data.</text>
</comment>
<comment type="subcellular location">
    <subcellularLocation>
        <location evidence="1">Nucleus</location>
    </subcellularLocation>
</comment>
<evidence type="ECO:0000256" key="4">
    <source>
        <dbReference type="ARBA" id="ARBA00023015"/>
    </source>
</evidence>
<dbReference type="Pfam" id="PF07527">
    <property type="entry name" value="Hairy_orange"/>
    <property type="match status" value="1"/>
</dbReference>
<dbReference type="Pfam" id="PF00010">
    <property type="entry name" value="HLH"/>
    <property type="match status" value="1"/>
</dbReference>
<keyword evidence="5" id="KW-0804">Transcription</keyword>
<dbReference type="InterPro" id="IPR036638">
    <property type="entry name" value="HLH_DNA-bd_sf"/>
</dbReference>
<keyword evidence="10" id="KW-1185">Reference proteome</keyword>
<dbReference type="PANTHER" id="PTHR10985">
    <property type="entry name" value="BASIC HELIX-LOOP-HELIX TRANSCRIPTION FACTOR, HES-RELATED"/>
    <property type="match status" value="1"/>
</dbReference>
<feature type="domain" description="Orange" evidence="8">
    <location>
        <begin position="96"/>
        <end position="129"/>
    </location>
</feature>
<dbReference type="SUPFAM" id="SSF158457">
    <property type="entry name" value="Orange domain-like"/>
    <property type="match status" value="1"/>
</dbReference>
<sequence>MEELPMAENALMDSSVRIKATSVLYKKSVKPLIEKKRRARINASLDQLKGLLQDDEGPQSHKVSKLEKADVLELAVKHLQRLKRSGAGITDSIMDFSAGYSHCQSTVSSYLSSVNTLNPNMQSQLLQHIDPAVRKPLSVHDDSKMGNSGELQLAAPQIWQPQEVKASPHHIKIHETFVNVDCGLLSPEQCIPVPQLWSQPLCTFQMTPVLERFPAISPGLPKASDNNTHHFLPSLLTTESLPTPGNAKRQYAPSVGLLNASYPASYHAQPTSTASDFSCSLGYSLESLVPQSHQNPSHFQADTPLECPQAQVAAVGHPQIWRPW</sequence>
<reference evidence="9" key="1">
    <citation type="journal article" date="2022" name="bioRxiv">
        <title>Sequencing and chromosome-scale assembly of the giantPleurodeles waltlgenome.</title>
        <authorList>
            <person name="Brown T."/>
            <person name="Elewa A."/>
            <person name="Iarovenko S."/>
            <person name="Subramanian E."/>
            <person name="Araus A.J."/>
            <person name="Petzold A."/>
            <person name="Susuki M."/>
            <person name="Suzuki K.-i.T."/>
            <person name="Hayashi T."/>
            <person name="Toyoda A."/>
            <person name="Oliveira C."/>
            <person name="Osipova E."/>
            <person name="Leigh N.D."/>
            <person name="Simon A."/>
            <person name="Yun M.H."/>
        </authorList>
    </citation>
    <scope>NUCLEOTIDE SEQUENCE</scope>
    <source>
        <strain evidence="9">20211129_DDA</strain>
        <tissue evidence="9">Liver</tissue>
    </source>
</reference>
<evidence type="ECO:0000256" key="1">
    <source>
        <dbReference type="ARBA" id="ARBA00004123"/>
    </source>
</evidence>
<dbReference type="PROSITE" id="PS50888">
    <property type="entry name" value="BHLH"/>
    <property type="match status" value="1"/>
</dbReference>